<dbReference type="InterPro" id="IPR012349">
    <property type="entry name" value="Split_barrel_FMN-bd"/>
</dbReference>
<evidence type="ECO:0000313" key="2">
    <source>
        <dbReference type="EMBL" id="SCX28735.1"/>
    </source>
</evidence>
<dbReference type="STRING" id="1502745.SAMN02799620_04633"/>
<name>A0A1G4WSK4_9MYCO</name>
<dbReference type="Pfam" id="PF01243">
    <property type="entry name" value="PNPOx_N"/>
    <property type="match status" value="1"/>
</dbReference>
<gene>
    <name evidence="2" type="ORF">SAMN02799620_04633</name>
</gene>
<dbReference type="SUPFAM" id="SSF50475">
    <property type="entry name" value="FMN-binding split barrel"/>
    <property type="match status" value="1"/>
</dbReference>
<dbReference type="EMBL" id="FMUB01000010">
    <property type="protein sequence ID" value="SCX28735.1"/>
    <property type="molecule type" value="Genomic_DNA"/>
</dbReference>
<dbReference type="PANTHER" id="PTHR42815">
    <property type="entry name" value="FAD-BINDING, PUTATIVE (AFU_ORTHOLOGUE AFUA_6G07600)-RELATED"/>
    <property type="match status" value="1"/>
</dbReference>
<reference evidence="3" key="1">
    <citation type="submission" date="2016-10" db="EMBL/GenBank/DDBJ databases">
        <authorList>
            <person name="Varghese N."/>
            <person name="Submissions S."/>
        </authorList>
    </citation>
    <scope>NUCLEOTIDE SEQUENCE [LARGE SCALE GENOMIC DNA]</scope>
    <source>
        <strain evidence="3">UNC267MFSha1.1M11</strain>
    </source>
</reference>
<dbReference type="PANTHER" id="PTHR42815:SF2">
    <property type="entry name" value="FAD-BINDING, PUTATIVE (AFU_ORTHOLOGUE AFUA_6G07600)-RELATED"/>
    <property type="match status" value="1"/>
</dbReference>
<organism evidence="2 3">
    <name type="scientific">Mycolicibacterium fluoranthenivorans</name>
    <dbReference type="NCBI Taxonomy" id="258505"/>
    <lineage>
        <taxon>Bacteria</taxon>
        <taxon>Bacillati</taxon>
        <taxon>Actinomycetota</taxon>
        <taxon>Actinomycetes</taxon>
        <taxon>Mycobacteriales</taxon>
        <taxon>Mycobacteriaceae</taxon>
        <taxon>Mycolicibacterium</taxon>
    </lineage>
</organism>
<dbReference type="AlphaFoldDB" id="A0A1G4WSK4"/>
<proteinExistence type="predicted"/>
<dbReference type="RefSeq" id="WP_090361788.1">
    <property type="nucleotide sequence ID" value="NZ_FMUB01000010.1"/>
</dbReference>
<evidence type="ECO:0000259" key="1">
    <source>
        <dbReference type="Pfam" id="PF01243"/>
    </source>
</evidence>
<dbReference type="Gene3D" id="2.30.110.10">
    <property type="entry name" value="Electron Transport, Fmn-binding Protein, Chain A"/>
    <property type="match status" value="1"/>
</dbReference>
<evidence type="ECO:0000313" key="3">
    <source>
        <dbReference type="Proteomes" id="UP000199707"/>
    </source>
</evidence>
<dbReference type="InterPro" id="IPR011576">
    <property type="entry name" value="Pyridox_Oxase_N"/>
</dbReference>
<protein>
    <recommendedName>
        <fullName evidence="1">Pyridoxamine 5'-phosphate oxidase N-terminal domain-containing protein</fullName>
    </recommendedName>
</protein>
<feature type="domain" description="Pyridoxamine 5'-phosphate oxidase N-terminal" evidence="1">
    <location>
        <begin position="48"/>
        <end position="138"/>
    </location>
</feature>
<accession>A0A1G4WSK4</accession>
<sequence length="211" mass="23688">MSKHYGAIAFTEAVRDAQRSHGSIGFYDRKRVQGKAAPGIDPLTTDEAEYLAERDSFYIATVSGTGWPYVQFRGGPTGFLRVVDDHTIGWADFRGNLQYISVGNLADDARVAIIAMDYVHKRRLKIYGRARVVTADEEPTLTADFSVPGYDATVERVILVTVEAFDWNCPQHITSRYTAAELEDHLAPLRHRLVALESENRRLREALGEED</sequence>
<dbReference type="Proteomes" id="UP000199707">
    <property type="component" value="Unassembled WGS sequence"/>
</dbReference>